<dbReference type="OrthoDB" id="445007at2759"/>
<gene>
    <name evidence="3" type="ORF">PV05_10652</name>
</gene>
<feature type="domain" description="HD" evidence="2">
    <location>
        <begin position="325"/>
        <end position="421"/>
    </location>
</feature>
<dbReference type="InterPro" id="IPR052567">
    <property type="entry name" value="OP_Dioxygenase"/>
</dbReference>
<dbReference type="HOGENOM" id="CLU_554329_0_0_1"/>
<dbReference type="InterPro" id="IPR006675">
    <property type="entry name" value="HDIG_dom"/>
</dbReference>
<evidence type="ECO:0000313" key="3">
    <source>
        <dbReference type="EMBL" id="KIW51987.1"/>
    </source>
</evidence>
<keyword evidence="4" id="KW-1185">Reference proteome</keyword>
<dbReference type="STRING" id="348802.A0A0D2CPW8"/>
<dbReference type="PANTHER" id="PTHR40202:SF1">
    <property type="entry name" value="HD DOMAIN-CONTAINING PROTEIN"/>
    <property type="match status" value="1"/>
</dbReference>
<name>A0A0D2CPW8_9EURO</name>
<evidence type="ECO:0000256" key="1">
    <source>
        <dbReference type="SAM" id="MobiDB-lite"/>
    </source>
</evidence>
<dbReference type="PANTHER" id="PTHR40202">
    <property type="match status" value="1"/>
</dbReference>
<dbReference type="InterPro" id="IPR006674">
    <property type="entry name" value="HD_domain"/>
</dbReference>
<dbReference type="AlphaFoldDB" id="A0A0D2CPW8"/>
<organism evidence="3 4">
    <name type="scientific">Exophiala xenobiotica</name>
    <dbReference type="NCBI Taxonomy" id="348802"/>
    <lineage>
        <taxon>Eukaryota</taxon>
        <taxon>Fungi</taxon>
        <taxon>Dikarya</taxon>
        <taxon>Ascomycota</taxon>
        <taxon>Pezizomycotina</taxon>
        <taxon>Eurotiomycetes</taxon>
        <taxon>Chaetothyriomycetidae</taxon>
        <taxon>Chaetothyriales</taxon>
        <taxon>Herpotrichiellaceae</taxon>
        <taxon>Exophiala</taxon>
    </lineage>
</organism>
<dbReference type="Pfam" id="PF01966">
    <property type="entry name" value="HD"/>
    <property type="match status" value="1"/>
</dbReference>
<dbReference type="Gene3D" id="1.10.3210.10">
    <property type="entry name" value="Hypothetical protein af1432"/>
    <property type="match status" value="1"/>
</dbReference>
<dbReference type="GeneID" id="25332560"/>
<dbReference type="EMBL" id="KN847322">
    <property type="protein sequence ID" value="KIW51987.1"/>
    <property type="molecule type" value="Genomic_DNA"/>
</dbReference>
<evidence type="ECO:0000259" key="2">
    <source>
        <dbReference type="Pfam" id="PF01966"/>
    </source>
</evidence>
<dbReference type="Pfam" id="PF05721">
    <property type="entry name" value="PhyH"/>
    <property type="match status" value="1"/>
</dbReference>
<dbReference type="SUPFAM" id="SSF109604">
    <property type="entry name" value="HD-domain/PDEase-like"/>
    <property type="match status" value="1"/>
</dbReference>
<dbReference type="Gene3D" id="2.60.120.620">
    <property type="entry name" value="q2cbj1_9rhob like domain"/>
    <property type="match status" value="1"/>
</dbReference>
<dbReference type="SUPFAM" id="SSF51197">
    <property type="entry name" value="Clavaminate synthase-like"/>
    <property type="match status" value="1"/>
</dbReference>
<protein>
    <recommendedName>
        <fullName evidence="2">HD domain-containing protein</fullName>
    </recommendedName>
</protein>
<feature type="region of interest" description="Disordered" evidence="1">
    <location>
        <begin position="367"/>
        <end position="391"/>
    </location>
</feature>
<reference evidence="3 4" key="1">
    <citation type="submission" date="2015-01" db="EMBL/GenBank/DDBJ databases">
        <title>The Genome Sequence of Exophiala xenobiotica CBS118157.</title>
        <authorList>
            <consortium name="The Broad Institute Genomics Platform"/>
            <person name="Cuomo C."/>
            <person name="de Hoog S."/>
            <person name="Gorbushina A."/>
            <person name="Stielow B."/>
            <person name="Teixiera M."/>
            <person name="Abouelleil A."/>
            <person name="Chapman S.B."/>
            <person name="Priest M."/>
            <person name="Young S.K."/>
            <person name="Wortman J."/>
            <person name="Nusbaum C."/>
            <person name="Birren B."/>
        </authorList>
    </citation>
    <scope>NUCLEOTIDE SEQUENCE [LARGE SCALE GENOMIC DNA]</scope>
    <source>
        <strain evidence="3 4">CBS 118157</strain>
    </source>
</reference>
<dbReference type="NCBIfam" id="TIGR00277">
    <property type="entry name" value="HDIG"/>
    <property type="match status" value="1"/>
</dbReference>
<dbReference type="Proteomes" id="UP000054342">
    <property type="component" value="Unassembled WGS sequence"/>
</dbReference>
<proteinExistence type="predicted"/>
<dbReference type="RefSeq" id="XP_013312571.1">
    <property type="nucleotide sequence ID" value="XM_013457117.1"/>
</dbReference>
<evidence type="ECO:0000313" key="4">
    <source>
        <dbReference type="Proteomes" id="UP000054342"/>
    </source>
</evidence>
<accession>A0A0D2CPW8</accession>
<dbReference type="InterPro" id="IPR008775">
    <property type="entry name" value="Phytyl_CoA_dOase-like"/>
</dbReference>
<sequence>MPVRNAFYLYLHQVRNMLLSHEQCQSFNDEGYLILRDVLSSEETGNLQKWTQEVHDWPTAEDSPWMPYEEINARGEKVLCRTENYAGSHPDFNGLLRGRKLLSILSQLSGEEMLLFKEKINYKLAGSGSFAPHIDSSAYTHIKNVKHLTILLAVDRSDMSNGGLEVVGGSHKMDVPIGKDNCIEPEWATQQEWTPVTLEPGHLLIFGSYLAHRSGANHSCNDRKAIYATYNCAKEGNLHDEYYAHRKVVWPPMHLRKQGEQYKEGALRYGYGSPMLSVDAGRQLEFGGDPTSSSKLEAAETASLLMDILKSHGQSDYIGEPVSQIEHSLQCAHLAANSGADAMIIAAALLHDIGQIIPACEAEKHMGGEKVQSMQQNSSSPKDSRSSDSVGRVSHETLGARYLLALGFPPKVAELVEAHVPAKRYLCATEQGYYDALSDASKESLTFQGGPMGPEEVRKWREDKWATEKANLRRWDDGAKVVELDVPGLESYRSALEQVLSS</sequence>